<name>A0A6A4AN08_9STRA</name>
<organism evidence="4 6">
    <name type="scientific">Phytophthora fragariae</name>
    <dbReference type="NCBI Taxonomy" id="53985"/>
    <lineage>
        <taxon>Eukaryota</taxon>
        <taxon>Sar</taxon>
        <taxon>Stramenopiles</taxon>
        <taxon>Oomycota</taxon>
        <taxon>Peronosporomycetes</taxon>
        <taxon>Peronosporales</taxon>
        <taxon>Peronosporaceae</taxon>
        <taxon>Phytophthora</taxon>
    </lineage>
</organism>
<accession>A0A6A4AN08</accession>
<evidence type="ECO:0000313" key="4">
    <source>
        <dbReference type="EMBL" id="KAE9258645.1"/>
    </source>
</evidence>
<evidence type="ECO:0000256" key="1">
    <source>
        <dbReference type="SAM" id="MobiDB-lite"/>
    </source>
</evidence>
<protein>
    <submittedName>
        <fullName evidence="4">Uncharacterized protein</fullName>
    </submittedName>
</protein>
<gene>
    <name evidence="4" type="ORF">PF001_g33295</name>
    <name evidence="3" type="ORF">PF002_g33445</name>
    <name evidence="2" type="ORF">PF006_g33533</name>
    <name evidence="5" type="ORF">PF008_g33266</name>
</gene>
<proteinExistence type="predicted"/>
<evidence type="ECO:0000313" key="3">
    <source>
        <dbReference type="EMBL" id="KAE9157135.1"/>
    </source>
</evidence>
<feature type="region of interest" description="Disordered" evidence="1">
    <location>
        <begin position="19"/>
        <end position="57"/>
    </location>
</feature>
<dbReference type="Proteomes" id="UP000440367">
    <property type="component" value="Unassembled WGS sequence"/>
</dbReference>
<dbReference type="EMBL" id="QXFY01011770">
    <property type="protein sequence ID" value="KAE9259828.1"/>
    <property type="molecule type" value="Genomic_DNA"/>
</dbReference>
<dbReference type="EMBL" id="QXGE01011808">
    <property type="protein sequence ID" value="KAE9258645.1"/>
    <property type="molecule type" value="Genomic_DNA"/>
</dbReference>
<dbReference type="Proteomes" id="UP000437068">
    <property type="component" value="Unassembled WGS sequence"/>
</dbReference>
<comment type="caution">
    <text evidence="4">The sequence shown here is derived from an EMBL/GenBank/DDBJ whole genome shotgun (WGS) entry which is preliminary data.</text>
</comment>
<evidence type="ECO:0000313" key="8">
    <source>
        <dbReference type="Proteomes" id="UP000440732"/>
    </source>
</evidence>
<evidence type="ECO:0000313" key="7">
    <source>
        <dbReference type="Proteomes" id="UP000440367"/>
    </source>
</evidence>
<evidence type="ECO:0000313" key="9">
    <source>
        <dbReference type="Proteomes" id="UP000486351"/>
    </source>
</evidence>
<dbReference type="AlphaFoldDB" id="A0A6A4AN08"/>
<dbReference type="EMBL" id="QXGA01012710">
    <property type="protein sequence ID" value="KAE9053523.1"/>
    <property type="molecule type" value="Genomic_DNA"/>
</dbReference>
<dbReference type="Proteomes" id="UP000486351">
    <property type="component" value="Unassembled WGS sequence"/>
</dbReference>
<feature type="compositionally biased region" description="Low complexity" evidence="1">
    <location>
        <begin position="33"/>
        <end position="42"/>
    </location>
</feature>
<evidence type="ECO:0000313" key="6">
    <source>
        <dbReference type="Proteomes" id="UP000437068"/>
    </source>
</evidence>
<reference evidence="6 7" key="1">
    <citation type="submission" date="2018-08" db="EMBL/GenBank/DDBJ databases">
        <title>Genomic investigation of the strawberry pathogen Phytophthora fragariae indicates pathogenicity is determined by transcriptional variation in three key races.</title>
        <authorList>
            <person name="Adams T.M."/>
            <person name="Armitage A.D."/>
            <person name="Sobczyk M.K."/>
            <person name="Bates H.J."/>
            <person name="Dunwell J.M."/>
            <person name="Nellist C.F."/>
            <person name="Harrison R.J."/>
        </authorList>
    </citation>
    <scope>NUCLEOTIDE SEQUENCE [LARGE SCALE GENOMIC DNA]</scope>
    <source>
        <strain evidence="4 6">A4</strain>
        <strain evidence="3 7">BC-1</strain>
        <strain evidence="2 8">NOV-5</strain>
        <strain evidence="5 9">NOV-77</strain>
    </source>
</reference>
<evidence type="ECO:0000313" key="5">
    <source>
        <dbReference type="EMBL" id="KAE9259828.1"/>
    </source>
</evidence>
<evidence type="ECO:0000313" key="2">
    <source>
        <dbReference type="EMBL" id="KAE9053523.1"/>
    </source>
</evidence>
<dbReference type="EMBL" id="QXGD01010239">
    <property type="protein sequence ID" value="KAE9157135.1"/>
    <property type="molecule type" value="Genomic_DNA"/>
</dbReference>
<sequence>MACQQTFDVALKICYSASPTQTARAPKTDQSRLSESIRSSVSKPSLNESEEAYASTS</sequence>
<dbReference type="Proteomes" id="UP000440732">
    <property type="component" value="Unassembled WGS sequence"/>
</dbReference>